<feature type="compositionally biased region" description="Low complexity" evidence="2">
    <location>
        <begin position="471"/>
        <end position="486"/>
    </location>
</feature>
<feature type="compositionally biased region" description="Low complexity" evidence="2">
    <location>
        <begin position="569"/>
        <end position="580"/>
    </location>
</feature>
<reference evidence="4" key="1">
    <citation type="submission" date="2023-06" db="EMBL/GenBank/DDBJ databases">
        <title>Survivors Of The Sea: Transcriptome response of Skeletonema marinoi to long-term dormancy.</title>
        <authorList>
            <person name="Pinder M.I.M."/>
            <person name="Kourtchenko O."/>
            <person name="Robertson E.K."/>
            <person name="Larsson T."/>
            <person name="Maumus F."/>
            <person name="Osuna-Cruz C.M."/>
            <person name="Vancaester E."/>
            <person name="Stenow R."/>
            <person name="Vandepoele K."/>
            <person name="Ploug H."/>
            <person name="Bruchert V."/>
            <person name="Godhe A."/>
            <person name="Topel M."/>
        </authorList>
    </citation>
    <scope>NUCLEOTIDE SEQUENCE</scope>
    <source>
        <strain evidence="4">R05AC</strain>
    </source>
</reference>
<feature type="compositionally biased region" description="Pro residues" evidence="2">
    <location>
        <begin position="280"/>
        <end position="296"/>
    </location>
</feature>
<name>A0AAD8XWJ4_9STRA</name>
<dbReference type="EMBL" id="JATAAI010000036">
    <property type="protein sequence ID" value="KAK1734884.1"/>
    <property type="molecule type" value="Genomic_DNA"/>
</dbReference>
<feature type="region of interest" description="Disordered" evidence="2">
    <location>
        <begin position="460"/>
        <end position="512"/>
    </location>
</feature>
<feature type="compositionally biased region" description="Acidic residues" evidence="2">
    <location>
        <begin position="861"/>
        <end position="871"/>
    </location>
</feature>
<sequence length="917" mass="100245">MNQQSCLSRRQQQIYPVIMHQLKNKKSRIKRCVHDPSRATITLFTIFIVATLTYNQPHQQSSFFIQAQQQTFNAENPRNRFCGISYKEAHQFCHLPPTQSLPCPSGIDTDCPYKLKCWTIQETCTQSPTTSPTLFPTHAPITRRSSDPTDHYFCGIGFDNLFGCGNACPGGNSAECPSGQICYFDTPCDARMQGRPPGDSDEVGDDTAIDDMEDSNGGGESSVVVQEVEGARNFCGRTIDEAMETCSRDKHCPSGLNGECPDGMYCWSHLPDCNVNEMPTPSPTISPKPTPLPTPEPTTRSPSATESPTSSPLKASEDHFYCGRSWTDATLKCHMRCTEFYNNCPSGEECFNNVPCAGKLSAPPPAKKPPTPSPSGAPFSGTRAPTFSPRPTDKPVATASPTHSPLAKDDMRNYFFCGTSWMDASRRCYKRCVSGHHMECPGDEQCFAQADCKRGLITKKPTPHPTVAPHPSRSPTVSPAPSVSPTGPQPTESPIPPNNEPTDKPTTPWPTFLPTFAPCQGDPCPNREHCRSKTGYCGAGPAYCNNPSWDASCGVPTDPPVSLPPTSPWPSVHPSISFEPSSPPPPTRTPSLIPSKAPVVVESQNNEPTKEPTGAVDPDEEEFGPDDPRGTFFCGTDWNHAITECPIRCPNGESTECPTDWSCYAFTPCSNVGNIQPPSLKPTWEPTRKPVIRPTRKPVDPKQEATIEPAASAQQEWQQPPSLKPTFKPTGDRCRATPCEDTNQCRSKLGFCGVGIIYCNSESSWEPECDPNFGTNGGPSHAPSTLFDAWLQKQPDITVTATTDGSASNVHSNPAMDPVDEVVKEEVEDVTYADFSGDWGSDNDNLGQEKEETGESGSDSQEQEIEEEETGDWGSYSQEEEEEEIQVWWRVKSSSSASRAEIFLFLAALPFAVLLWQ</sequence>
<feature type="compositionally biased region" description="Acidic residues" evidence="2">
    <location>
        <begin position="199"/>
        <end position="214"/>
    </location>
</feature>
<accession>A0AAD8XWJ4</accession>
<feature type="domain" description="Chitin-binding type-1" evidence="3">
    <location>
        <begin position="733"/>
        <end position="766"/>
    </location>
</feature>
<keyword evidence="5" id="KW-1185">Reference proteome</keyword>
<evidence type="ECO:0000313" key="5">
    <source>
        <dbReference type="Proteomes" id="UP001224775"/>
    </source>
</evidence>
<feature type="region of interest" description="Disordered" evidence="2">
    <location>
        <begin position="680"/>
        <end position="729"/>
    </location>
</feature>
<feature type="compositionally biased region" description="Pro residues" evidence="2">
    <location>
        <begin position="487"/>
        <end position="499"/>
    </location>
</feature>
<feature type="compositionally biased region" description="Pro residues" evidence="2">
    <location>
        <begin position="558"/>
        <end position="568"/>
    </location>
</feature>
<dbReference type="PANTHER" id="PTHR47849:SF8">
    <property type="entry name" value="LECTIN"/>
    <property type="match status" value="1"/>
</dbReference>
<feature type="region of interest" description="Disordered" evidence="2">
    <location>
        <begin position="833"/>
        <end position="880"/>
    </location>
</feature>
<comment type="caution">
    <text evidence="4">The sequence shown here is derived from an EMBL/GenBank/DDBJ whole genome shotgun (WGS) entry which is preliminary data.</text>
</comment>
<proteinExistence type="predicted"/>
<dbReference type="SMART" id="SM00270">
    <property type="entry name" value="ChtBD1"/>
    <property type="match status" value="2"/>
</dbReference>
<keyword evidence="1" id="KW-1015">Disulfide bond</keyword>
<evidence type="ECO:0000259" key="3">
    <source>
        <dbReference type="SMART" id="SM00270"/>
    </source>
</evidence>
<organism evidence="4 5">
    <name type="scientific">Skeletonema marinoi</name>
    <dbReference type="NCBI Taxonomy" id="267567"/>
    <lineage>
        <taxon>Eukaryota</taxon>
        <taxon>Sar</taxon>
        <taxon>Stramenopiles</taxon>
        <taxon>Ochrophyta</taxon>
        <taxon>Bacillariophyta</taxon>
        <taxon>Coscinodiscophyceae</taxon>
        <taxon>Thalassiosirophycidae</taxon>
        <taxon>Thalassiosirales</taxon>
        <taxon>Skeletonemataceae</taxon>
        <taxon>Skeletonema</taxon>
        <taxon>Skeletonema marinoi-dohrnii complex</taxon>
    </lineage>
</organism>
<feature type="compositionally biased region" description="Pro residues" evidence="2">
    <location>
        <begin position="362"/>
        <end position="375"/>
    </location>
</feature>
<gene>
    <name evidence="4" type="ORF">QTG54_014344</name>
</gene>
<feature type="region of interest" description="Disordered" evidence="2">
    <location>
        <begin position="278"/>
        <end position="314"/>
    </location>
</feature>
<evidence type="ECO:0000313" key="4">
    <source>
        <dbReference type="EMBL" id="KAK1734884.1"/>
    </source>
</evidence>
<dbReference type="Proteomes" id="UP001224775">
    <property type="component" value="Unassembled WGS sequence"/>
</dbReference>
<feature type="region of interest" description="Disordered" evidence="2">
    <location>
        <begin position="362"/>
        <end position="405"/>
    </location>
</feature>
<feature type="region of interest" description="Disordered" evidence="2">
    <location>
        <begin position="193"/>
        <end position="221"/>
    </location>
</feature>
<dbReference type="AlphaFoldDB" id="A0AAD8XWJ4"/>
<evidence type="ECO:0000256" key="2">
    <source>
        <dbReference type="SAM" id="MobiDB-lite"/>
    </source>
</evidence>
<dbReference type="PANTHER" id="PTHR47849">
    <property type="entry name" value="CHITIN-BINDING LECTIN 1"/>
    <property type="match status" value="1"/>
</dbReference>
<dbReference type="InterPro" id="IPR001002">
    <property type="entry name" value="Chitin-bd_1"/>
</dbReference>
<feature type="region of interest" description="Disordered" evidence="2">
    <location>
        <begin position="558"/>
        <end position="628"/>
    </location>
</feature>
<feature type="compositionally biased region" description="Low complexity" evidence="2">
    <location>
        <begin position="297"/>
        <end position="312"/>
    </location>
</feature>
<feature type="compositionally biased region" description="Polar residues" evidence="2">
    <location>
        <begin position="712"/>
        <end position="721"/>
    </location>
</feature>
<dbReference type="GO" id="GO:0008061">
    <property type="term" value="F:chitin binding"/>
    <property type="evidence" value="ECO:0007669"/>
    <property type="project" value="InterPro"/>
</dbReference>
<evidence type="ECO:0000256" key="1">
    <source>
        <dbReference type="ARBA" id="ARBA00023157"/>
    </source>
</evidence>
<feature type="domain" description="Chitin-binding type-1" evidence="3">
    <location>
        <begin position="518"/>
        <end position="553"/>
    </location>
</feature>
<protein>
    <recommendedName>
        <fullName evidence="3">Chitin-binding type-1 domain-containing protein</fullName>
    </recommendedName>
</protein>